<sequence length="459" mass="47074">MSTAPTAPAKRRLPLPSFSVQIILGLALGVALGAVARAIGPGAGDEANWLTTTLATIGDSFVALLKAVVVPLIFTAIIASIANLRTVSNAARLAGQTLLWFAVTAAISVVIGIGLGLVFRPGSNTAVSAADAAETGASASWLDFLQGLIPGNFLGLQASTSVEQVGGSPLAETALSFNVLQVLVVALAIGIAALKTGEKAEPFLAFNRSFLAIVQKVLWWIIRLAPIGTLGLIGNAVASYGWDSLSSLAWFAVAVYVGLALVLFVVYPVLLRVHGLNPIAYFRGAWPAIQLAFVSRSSVGTMPVTEQVTVKNLGVPQEYASFAVPLGSTTKMDGCASIYPAISAIFVAQIFGIDLSITDYLLIAFVSVVGSAATAGLTGAVVMLTLTLSTLGLPLAGVGLLLAIDPILDMGRTAVNVAGQALVPTIVAKREGILDVDRYRSASAEGLLADEEPAGAVAA</sequence>
<keyword evidence="4 7" id="KW-0812">Transmembrane</keyword>
<name>A0A6M1QVU0_9ACTN</name>
<feature type="transmembrane region" description="Helical" evidence="7">
    <location>
        <begin position="62"/>
        <end position="86"/>
    </location>
</feature>
<feature type="transmembrane region" description="Helical" evidence="7">
    <location>
        <begin position="98"/>
        <end position="119"/>
    </location>
</feature>
<evidence type="ECO:0000256" key="6">
    <source>
        <dbReference type="ARBA" id="ARBA00023136"/>
    </source>
</evidence>
<keyword evidence="3" id="KW-1003">Cell membrane</keyword>
<feature type="transmembrane region" description="Helical" evidence="7">
    <location>
        <begin position="175"/>
        <end position="196"/>
    </location>
</feature>
<protein>
    <submittedName>
        <fullName evidence="8">Dicarboxylate/amino acid:cation symporter</fullName>
    </submittedName>
</protein>
<dbReference type="Gene3D" id="1.10.3860.10">
    <property type="entry name" value="Sodium:dicarboxylate symporter"/>
    <property type="match status" value="1"/>
</dbReference>
<dbReference type="GO" id="GO:0005886">
    <property type="term" value="C:plasma membrane"/>
    <property type="evidence" value="ECO:0007669"/>
    <property type="project" value="UniProtKB-SubCell"/>
</dbReference>
<dbReference type="InterPro" id="IPR036458">
    <property type="entry name" value="Na:dicarbo_symporter_sf"/>
</dbReference>
<dbReference type="SUPFAM" id="SSF118215">
    <property type="entry name" value="Proton glutamate symport protein"/>
    <property type="match status" value="1"/>
</dbReference>
<evidence type="ECO:0000313" key="8">
    <source>
        <dbReference type="EMBL" id="NGN94055.1"/>
    </source>
</evidence>
<keyword evidence="6 7" id="KW-0472">Membrane</keyword>
<evidence type="ECO:0000256" key="5">
    <source>
        <dbReference type="ARBA" id="ARBA00022989"/>
    </source>
</evidence>
<dbReference type="AlphaFoldDB" id="A0A6M1QVU0"/>
<feature type="transmembrane region" description="Helical" evidence="7">
    <location>
        <begin position="248"/>
        <end position="270"/>
    </location>
</feature>
<keyword evidence="9" id="KW-1185">Reference proteome</keyword>
<feature type="transmembrane region" description="Helical" evidence="7">
    <location>
        <begin position="383"/>
        <end position="404"/>
    </location>
</feature>
<dbReference type="PRINTS" id="PR00173">
    <property type="entry name" value="EDTRNSPORT"/>
</dbReference>
<dbReference type="GO" id="GO:0006835">
    <property type="term" value="P:dicarboxylic acid transport"/>
    <property type="evidence" value="ECO:0007669"/>
    <property type="project" value="TreeGrafter"/>
</dbReference>
<evidence type="ECO:0000313" key="9">
    <source>
        <dbReference type="Proteomes" id="UP000483261"/>
    </source>
</evidence>
<reference evidence="8 9" key="1">
    <citation type="submission" date="2020-02" db="EMBL/GenBank/DDBJ databases">
        <title>Whole-genome analyses of novel actinobacteria.</title>
        <authorList>
            <person name="Sahin N."/>
        </authorList>
    </citation>
    <scope>NUCLEOTIDE SEQUENCE [LARGE SCALE GENOMIC DNA]</scope>
    <source>
        <strain evidence="8 9">KC13</strain>
    </source>
</reference>
<keyword evidence="5 7" id="KW-1133">Transmembrane helix</keyword>
<proteinExistence type="predicted"/>
<evidence type="ECO:0000256" key="7">
    <source>
        <dbReference type="SAM" id="Phobius"/>
    </source>
</evidence>
<comment type="subcellular location">
    <subcellularLocation>
        <location evidence="1">Cell membrane</location>
        <topology evidence="1">Multi-pass membrane protein</topology>
    </subcellularLocation>
</comment>
<dbReference type="Proteomes" id="UP000483261">
    <property type="component" value="Unassembled WGS sequence"/>
</dbReference>
<comment type="caution">
    <text evidence="8">The sequence shown here is derived from an EMBL/GenBank/DDBJ whole genome shotgun (WGS) entry which is preliminary data.</text>
</comment>
<dbReference type="RefSeq" id="WP_165111784.1">
    <property type="nucleotide sequence ID" value="NZ_JAALAA010000012.1"/>
</dbReference>
<dbReference type="GO" id="GO:0015293">
    <property type="term" value="F:symporter activity"/>
    <property type="evidence" value="ECO:0007669"/>
    <property type="project" value="UniProtKB-KW"/>
</dbReference>
<dbReference type="EMBL" id="JAALAA010000012">
    <property type="protein sequence ID" value="NGN94055.1"/>
    <property type="molecule type" value="Genomic_DNA"/>
</dbReference>
<accession>A0A6M1QVU0</accession>
<evidence type="ECO:0000256" key="3">
    <source>
        <dbReference type="ARBA" id="ARBA00022475"/>
    </source>
</evidence>
<feature type="transmembrane region" description="Helical" evidence="7">
    <location>
        <begin position="217"/>
        <end position="242"/>
    </location>
</feature>
<organism evidence="8 9">
    <name type="scientific">Nocardioides turkmenicus</name>
    <dbReference type="NCBI Taxonomy" id="2711220"/>
    <lineage>
        <taxon>Bacteria</taxon>
        <taxon>Bacillati</taxon>
        <taxon>Actinomycetota</taxon>
        <taxon>Actinomycetes</taxon>
        <taxon>Propionibacteriales</taxon>
        <taxon>Nocardioidaceae</taxon>
        <taxon>Nocardioides</taxon>
    </lineage>
</organism>
<evidence type="ECO:0000256" key="1">
    <source>
        <dbReference type="ARBA" id="ARBA00004651"/>
    </source>
</evidence>
<dbReference type="InterPro" id="IPR001991">
    <property type="entry name" value="Na-dicarboxylate_symporter"/>
</dbReference>
<dbReference type="PANTHER" id="PTHR42865">
    <property type="entry name" value="PROTON/GLUTAMATE-ASPARTATE SYMPORTER"/>
    <property type="match status" value="1"/>
</dbReference>
<evidence type="ECO:0000256" key="4">
    <source>
        <dbReference type="ARBA" id="ARBA00022692"/>
    </source>
</evidence>
<dbReference type="Pfam" id="PF00375">
    <property type="entry name" value="SDF"/>
    <property type="match status" value="1"/>
</dbReference>
<keyword evidence="2" id="KW-0813">Transport</keyword>
<evidence type="ECO:0000256" key="2">
    <source>
        <dbReference type="ARBA" id="ARBA00022448"/>
    </source>
</evidence>
<gene>
    <name evidence="8" type="ORF">G5C66_15055</name>
</gene>
<dbReference type="PANTHER" id="PTHR42865:SF7">
    <property type="entry name" value="PROTON_GLUTAMATE-ASPARTATE SYMPORTER"/>
    <property type="match status" value="1"/>
</dbReference>